<name>A0A1D2QPA9_9GAMM</name>
<dbReference type="PANTHER" id="PTHR30576:SF20">
    <property type="entry name" value="QUINOVOSAMINEPHOSPHOTRANSFERAE-RELATED"/>
    <property type="match status" value="1"/>
</dbReference>
<dbReference type="STRING" id="62101.AB835_09165"/>
<protein>
    <submittedName>
        <fullName evidence="4">Sugar transferase</fullName>
    </submittedName>
</protein>
<gene>
    <name evidence="4" type="ORF">AB835_09165</name>
</gene>
<keyword evidence="2" id="KW-0472">Membrane</keyword>
<feature type="transmembrane region" description="Helical" evidence="2">
    <location>
        <begin position="20"/>
        <end position="43"/>
    </location>
</feature>
<evidence type="ECO:0000256" key="2">
    <source>
        <dbReference type="SAM" id="Phobius"/>
    </source>
</evidence>
<accession>A0A1D2QPA9</accession>
<dbReference type="Proteomes" id="UP000242502">
    <property type="component" value="Unassembled WGS sequence"/>
</dbReference>
<keyword evidence="2" id="KW-1133">Transmembrane helix</keyword>
<evidence type="ECO:0000313" key="4">
    <source>
        <dbReference type="EMBL" id="ODS23380.1"/>
    </source>
</evidence>
<evidence type="ECO:0000259" key="3">
    <source>
        <dbReference type="Pfam" id="PF02397"/>
    </source>
</evidence>
<dbReference type="InterPro" id="IPR003362">
    <property type="entry name" value="Bact_transf"/>
</dbReference>
<evidence type="ECO:0000256" key="1">
    <source>
        <dbReference type="ARBA" id="ARBA00006464"/>
    </source>
</evidence>
<keyword evidence="2" id="KW-0812">Transmembrane</keyword>
<feature type="domain" description="Bacterial sugar transferase" evidence="3">
    <location>
        <begin position="18"/>
        <end position="206"/>
    </location>
</feature>
<dbReference type="GO" id="GO:0016780">
    <property type="term" value="F:phosphotransferase activity, for other substituted phosphate groups"/>
    <property type="evidence" value="ECO:0007669"/>
    <property type="project" value="TreeGrafter"/>
</dbReference>
<comment type="caution">
    <text evidence="4">The sequence shown here is derived from an EMBL/GenBank/DDBJ whole genome shotgun (WGS) entry which is preliminary data.</text>
</comment>
<sequence>MTHHFQPTGLSTYQQVIKRLFDFSSAFLGLLLVWPIILIAALLSSFDTKANGFFIQKRVGRNGKIFHLLKIRTMRIDTANTSTVTTRSDARITRLGTWFRRFKIDELPQLVNVLLGHMSLVGPRPDVPGYADQLIGSDRIILSIRPGITGPASLKYVNEEELLNTQDNPEKYNNEVIWPDKVTINKEYIMHYSFIDDIKYIIKTLRA</sequence>
<organism evidence="4 5">
    <name type="scientific">Candidatus Endobugula sertula</name>
    <name type="common">Bugula neritina bacterial symbiont</name>
    <dbReference type="NCBI Taxonomy" id="62101"/>
    <lineage>
        <taxon>Bacteria</taxon>
        <taxon>Pseudomonadati</taxon>
        <taxon>Pseudomonadota</taxon>
        <taxon>Gammaproteobacteria</taxon>
        <taxon>Cellvibrionales</taxon>
        <taxon>Cellvibrionaceae</taxon>
        <taxon>Candidatus Endobugula</taxon>
    </lineage>
</organism>
<reference evidence="4 5" key="1">
    <citation type="journal article" date="2016" name="Appl. Environ. Microbiol.">
        <title>Lack of Overt Genome Reduction in the Bryostatin-Producing Bryozoan Symbiont "Candidatus Endobugula sertula".</title>
        <authorList>
            <person name="Miller I.J."/>
            <person name="Vanee N."/>
            <person name="Fong S.S."/>
            <person name="Lim-Fong G.E."/>
            <person name="Kwan J.C."/>
        </authorList>
    </citation>
    <scope>NUCLEOTIDE SEQUENCE [LARGE SCALE GENOMIC DNA]</scope>
    <source>
        <strain evidence="4">AB1-4</strain>
    </source>
</reference>
<comment type="similarity">
    <text evidence="1">Belongs to the bacterial sugar transferase family.</text>
</comment>
<evidence type="ECO:0000313" key="5">
    <source>
        <dbReference type="Proteomes" id="UP000242502"/>
    </source>
</evidence>
<dbReference type="Pfam" id="PF02397">
    <property type="entry name" value="Bac_transf"/>
    <property type="match status" value="1"/>
</dbReference>
<dbReference type="AlphaFoldDB" id="A0A1D2QPA9"/>
<keyword evidence="4" id="KW-0808">Transferase</keyword>
<dbReference type="EMBL" id="MDLC01000030">
    <property type="protein sequence ID" value="ODS23380.1"/>
    <property type="molecule type" value="Genomic_DNA"/>
</dbReference>
<proteinExistence type="inferred from homology"/>
<dbReference type="PANTHER" id="PTHR30576">
    <property type="entry name" value="COLANIC BIOSYNTHESIS UDP-GLUCOSE LIPID CARRIER TRANSFERASE"/>
    <property type="match status" value="1"/>
</dbReference>